<dbReference type="GO" id="GO:0004519">
    <property type="term" value="F:endonuclease activity"/>
    <property type="evidence" value="ECO:0007669"/>
    <property type="project" value="UniProtKB-KW"/>
</dbReference>
<dbReference type="NCBIfam" id="TIGR00252">
    <property type="entry name" value="YraN family protein"/>
    <property type="match status" value="1"/>
</dbReference>
<keyword evidence="3" id="KW-0255">Endonuclease</keyword>
<dbReference type="EMBL" id="CAKP01000084">
    <property type="protein sequence ID" value="CCJ33751.1"/>
    <property type="molecule type" value="Genomic_DNA"/>
</dbReference>
<protein>
    <recommendedName>
        <fullName evidence="2">UPF0102 protein CAAU_1667</fullName>
    </recommendedName>
</protein>
<dbReference type="eggNOG" id="COG0792">
    <property type="taxonomic scope" value="Bacteria"/>
</dbReference>
<dbReference type="OrthoDB" id="9802516at2"/>
<dbReference type="PANTHER" id="PTHR34039">
    <property type="entry name" value="UPF0102 PROTEIN YRAN"/>
    <property type="match status" value="1"/>
</dbReference>
<keyword evidence="3" id="KW-0540">Nuclease</keyword>
<comment type="caution">
    <text evidence="3">The sequence shown here is derived from an EMBL/GenBank/DDBJ whole genome shotgun (WGS) entry which is preliminary data.</text>
</comment>
<gene>
    <name evidence="3" type="ORF">CAAU_1667</name>
</gene>
<dbReference type="STRING" id="857293.CAAU_1667"/>
<dbReference type="RefSeq" id="WP_008909014.1">
    <property type="nucleotide sequence ID" value="NZ_CAKP01000084.1"/>
</dbReference>
<dbReference type="GO" id="GO:0003676">
    <property type="term" value="F:nucleic acid binding"/>
    <property type="evidence" value="ECO:0007669"/>
    <property type="project" value="InterPro"/>
</dbReference>
<dbReference type="InterPro" id="IPR011335">
    <property type="entry name" value="Restrct_endonuc-II-like"/>
</dbReference>
<evidence type="ECO:0000256" key="1">
    <source>
        <dbReference type="ARBA" id="ARBA00006738"/>
    </source>
</evidence>
<dbReference type="InterPro" id="IPR003509">
    <property type="entry name" value="UPF0102_YraN-like"/>
</dbReference>
<evidence type="ECO:0000313" key="3">
    <source>
        <dbReference type="EMBL" id="CCJ33751.1"/>
    </source>
</evidence>
<dbReference type="Proteomes" id="UP000007652">
    <property type="component" value="Unassembled WGS sequence"/>
</dbReference>
<dbReference type="HAMAP" id="MF_00048">
    <property type="entry name" value="UPF0102"/>
    <property type="match status" value="1"/>
</dbReference>
<comment type="similarity">
    <text evidence="1 2">Belongs to the UPF0102 family.</text>
</comment>
<accession>I7J5H1</accession>
<reference evidence="3 4" key="1">
    <citation type="journal article" date="2011" name="J. Bacteriol.">
        <title>Draft genome sequence of Caloramator australicus strain RC3T, a thermoanaerobe from the Great Artesian Basin of Australia.</title>
        <authorList>
            <person name="Ogg C.D."/>
            <person name="Patel B.K.C."/>
        </authorList>
    </citation>
    <scope>NUCLEOTIDE SEQUENCE [LARGE SCALE GENOMIC DNA]</scope>
    <source>
        <strain evidence="3 4">RC3</strain>
    </source>
</reference>
<evidence type="ECO:0000256" key="2">
    <source>
        <dbReference type="HAMAP-Rule" id="MF_00048"/>
    </source>
</evidence>
<dbReference type="CDD" id="cd20736">
    <property type="entry name" value="PoNe_Nuclease"/>
    <property type="match status" value="1"/>
</dbReference>
<dbReference type="NCBIfam" id="NF009154">
    <property type="entry name" value="PRK12497.3-3"/>
    <property type="match status" value="1"/>
</dbReference>
<dbReference type="Pfam" id="PF02021">
    <property type="entry name" value="UPF0102"/>
    <property type="match status" value="1"/>
</dbReference>
<keyword evidence="3" id="KW-0378">Hydrolase</keyword>
<dbReference type="SUPFAM" id="SSF52980">
    <property type="entry name" value="Restriction endonuclease-like"/>
    <property type="match status" value="1"/>
</dbReference>
<dbReference type="PANTHER" id="PTHR34039:SF1">
    <property type="entry name" value="UPF0102 PROTEIN YRAN"/>
    <property type="match status" value="1"/>
</dbReference>
<organism evidence="3 4">
    <name type="scientific">Caloramator australicus RC3</name>
    <dbReference type="NCBI Taxonomy" id="857293"/>
    <lineage>
        <taxon>Bacteria</taxon>
        <taxon>Bacillati</taxon>
        <taxon>Bacillota</taxon>
        <taxon>Clostridia</taxon>
        <taxon>Eubacteriales</taxon>
        <taxon>Clostridiaceae</taxon>
        <taxon>Caloramator</taxon>
    </lineage>
</organism>
<evidence type="ECO:0000313" key="4">
    <source>
        <dbReference type="Proteomes" id="UP000007652"/>
    </source>
</evidence>
<dbReference type="InterPro" id="IPR011856">
    <property type="entry name" value="tRNA_endonuc-like_dom_sf"/>
</dbReference>
<name>I7J5H1_9CLOT</name>
<dbReference type="AlphaFoldDB" id="I7J5H1"/>
<dbReference type="NCBIfam" id="NF009150">
    <property type="entry name" value="PRK12497.1-3"/>
    <property type="match status" value="1"/>
</dbReference>
<dbReference type="Gene3D" id="3.40.1350.10">
    <property type="match status" value="1"/>
</dbReference>
<proteinExistence type="inferred from homology"/>
<sequence length="120" mass="14335">MFNKKKLGYLGEEIASRYLINKGYLIIQKNFRTKFGEIDIIARDGRYLVFVEVKLRKSLNLGYPREAVDYYKQQRIRNLANLYLAKKRIKDAFIRFDVVEIMLDENENVKSIYLIQNAFE</sequence>
<keyword evidence="4" id="KW-1185">Reference proteome</keyword>